<dbReference type="AlphaFoldDB" id="A0A382XM57"/>
<name>A0A382XM57_9ZZZZ</name>
<reference evidence="1" key="1">
    <citation type="submission" date="2018-05" db="EMBL/GenBank/DDBJ databases">
        <authorList>
            <person name="Lanie J.A."/>
            <person name="Ng W.-L."/>
            <person name="Kazmierczak K.M."/>
            <person name="Andrzejewski T.M."/>
            <person name="Davidsen T.M."/>
            <person name="Wayne K.J."/>
            <person name="Tettelin H."/>
            <person name="Glass J.I."/>
            <person name="Rusch D."/>
            <person name="Podicherti R."/>
            <person name="Tsui H.-C.T."/>
            <person name="Winkler M.E."/>
        </authorList>
    </citation>
    <scope>NUCLEOTIDE SEQUENCE</scope>
</reference>
<gene>
    <name evidence="1" type="ORF">METZ01_LOCUS424897</name>
</gene>
<organism evidence="1">
    <name type="scientific">marine metagenome</name>
    <dbReference type="NCBI Taxonomy" id="408172"/>
    <lineage>
        <taxon>unclassified sequences</taxon>
        <taxon>metagenomes</taxon>
        <taxon>ecological metagenomes</taxon>
    </lineage>
</organism>
<protein>
    <submittedName>
        <fullName evidence="1">Uncharacterized protein</fullName>
    </submittedName>
</protein>
<evidence type="ECO:0000313" key="1">
    <source>
        <dbReference type="EMBL" id="SVD72043.1"/>
    </source>
</evidence>
<proteinExistence type="predicted"/>
<dbReference type="EMBL" id="UINC01168816">
    <property type="protein sequence ID" value="SVD72043.1"/>
    <property type="molecule type" value="Genomic_DNA"/>
</dbReference>
<feature type="non-terminal residue" evidence="1">
    <location>
        <position position="1"/>
    </location>
</feature>
<sequence>EGAKGTLSGRPNSSENLTDAAWNLQDGSFKLAQNTAQLVSWKFLARDGDPDFIPNVTVLHRARGVVSGLTLFQDKIAEARIHSTHNGQIHTRSFKWEQLQDISGNASWQLKDSKDDFVEIFRVNDSNIRFKITPDSLLQANRKAAEFFKSKKNNTGALQLSANILDTDTIKNQIKNLERIVDSDASETIKIDAKRQAIIYLARFYEHQATLLQSLRQEHLFRAEIKRNDARKYERHAWLTRRKIEVLLEKAGKDGFSLEDKNFIIKAGL</sequence>
<feature type="non-terminal residue" evidence="1">
    <location>
        <position position="269"/>
    </location>
</feature>
<accession>A0A382XM57</accession>